<accession>A0A6H1ZW99</accession>
<protein>
    <submittedName>
        <fullName evidence="1">Uncharacterized protein</fullName>
    </submittedName>
</protein>
<name>A0A6H1ZW99_9ZZZZ</name>
<sequence length="74" mass="8282">MIMMTNKTKKELIVENWNLLYDVGIDVNARKDLGEIVKTKTRSKAWLLGGHTPVILLNGIRGCCCLDRVTPIVA</sequence>
<organism evidence="1">
    <name type="scientific">viral metagenome</name>
    <dbReference type="NCBI Taxonomy" id="1070528"/>
    <lineage>
        <taxon>unclassified sequences</taxon>
        <taxon>metagenomes</taxon>
        <taxon>organismal metagenomes</taxon>
    </lineage>
</organism>
<proteinExistence type="predicted"/>
<evidence type="ECO:0000313" key="1">
    <source>
        <dbReference type="EMBL" id="QJA52203.1"/>
    </source>
</evidence>
<reference evidence="1" key="1">
    <citation type="submission" date="2020-03" db="EMBL/GenBank/DDBJ databases">
        <title>The deep terrestrial virosphere.</title>
        <authorList>
            <person name="Holmfeldt K."/>
            <person name="Nilsson E."/>
            <person name="Simone D."/>
            <person name="Lopez-Fernandez M."/>
            <person name="Wu X."/>
            <person name="de Brujin I."/>
            <person name="Lundin D."/>
            <person name="Andersson A."/>
            <person name="Bertilsson S."/>
            <person name="Dopson M."/>
        </authorList>
    </citation>
    <scope>NUCLEOTIDE SEQUENCE</scope>
    <source>
        <strain evidence="1">TM448A02527</strain>
    </source>
</reference>
<dbReference type="AlphaFoldDB" id="A0A6H1ZW99"/>
<gene>
    <name evidence="1" type="ORF">TM448A02527_0009</name>
</gene>
<dbReference type="EMBL" id="MT144321">
    <property type="protein sequence ID" value="QJA52203.1"/>
    <property type="molecule type" value="Genomic_DNA"/>
</dbReference>